<dbReference type="NCBIfam" id="TIGR03118">
    <property type="entry name" value="PEPCTERM_chp_1"/>
    <property type="match status" value="1"/>
</dbReference>
<dbReference type="AlphaFoldDB" id="Q020P2"/>
<gene>
    <name evidence="2" type="ordered locus">Acid_3630</name>
</gene>
<dbReference type="InterPro" id="IPR015943">
    <property type="entry name" value="WD40/YVTN_repeat-like_dom_sf"/>
</dbReference>
<sequence length="370" mass="37404" precursor="true">MSKLRAPAFFTIAVLAAHLFAGRLSGGTIGYNQQNLVSDLPGVALHTDPNLLNPWGLTFSAASPIWVSDNGSGLSTLYTGAGIAQALVVTIPGTGGEPGAPTGVVFNGGADFKGDRFIFATEGGTIAGWQSGTTAAIEATTVDGVYKGLALGTVGGALELFAANFAAGTVDVFNNAYAPLTVSGGFLDPNLPAGYAPFNIVNFGNLLYVTYAQQDAGKHDDVAGAGHGFVDVYTTGGALVGRLISRGALDSPWGMALAPANFGPLGGDLLIGNFGDGTINAFNPTSGAFLGTLSDTNGNPIVNQGLWGLAFGNGSQGTSTGTLYFTAGIPGPDDIEDHGLFGSLTNAPEPGSAALFAAGLAAIAWRRRKR</sequence>
<dbReference type="InParanoid" id="Q020P2"/>
<proteinExistence type="predicted"/>
<protein>
    <recommendedName>
        <fullName evidence="1">Ice-binding protein C-terminal domain-containing protein</fullName>
    </recommendedName>
</protein>
<evidence type="ECO:0000313" key="2">
    <source>
        <dbReference type="EMBL" id="ABJ84602.1"/>
    </source>
</evidence>
<dbReference type="SUPFAM" id="SSF75011">
    <property type="entry name" value="3-carboxy-cis,cis-mucoante lactonizing enzyme"/>
    <property type="match status" value="1"/>
</dbReference>
<evidence type="ECO:0000259" key="1">
    <source>
        <dbReference type="Pfam" id="PF07589"/>
    </source>
</evidence>
<dbReference type="InterPro" id="IPR017549">
    <property type="entry name" value="APMV_L690"/>
</dbReference>
<organism evidence="2">
    <name type="scientific">Solibacter usitatus (strain Ellin6076)</name>
    <dbReference type="NCBI Taxonomy" id="234267"/>
    <lineage>
        <taxon>Bacteria</taxon>
        <taxon>Pseudomonadati</taxon>
        <taxon>Acidobacteriota</taxon>
        <taxon>Terriglobia</taxon>
        <taxon>Bryobacterales</taxon>
        <taxon>Solibacteraceae</taxon>
        <taxon>Candidatus Solibacter</taxon>
    </lineage>
</organism>
<dbReference type="OrthoDB" id="581621at2"/>
<dbReference type="STRING" id="234267.Acid_3630"/>
<dbReference type="NCBIfam" id="TIGR02595">
    <property type="entry name" value="PEP_CTERM"/>
    <property type="match status" value="1"/>
</dbReference>
<dbReference type="InterPro" id="IPR013424">
    <property type="entry name" value="Ice-binding_C"/>
</dbReference>
<name>Q020P2_SOLUE</name>
<reference evidence="2" key="1">
    <citation type="submission" date="2006-10" db="EMBL/GenBank/DDBJ databases">
        <title>Complete sequence of Solibacter usitatus Ellin6076.</title>
        <authorList>
            <consortium name="US DOE Joint Genome Institute"/>
            <person name="Copeland A."/>
            <person name="Lucas S."/>
            <person name="Lapidus A."/>
            <person name="Barry K."/>
            <person name="Detter J.C."/>
            <person name="Glavina del Rio T."/>
            <person name="Hammon N."/>
            <person name="Israni S."/>
            <person name="Dalin E."/>
            <person name="Tice H."/>
            <person name="Pitluck S."/>
            <person name="Thompson L.S."/>
            <person name="Brettin T."/>
            <person name="Bruce D."/>
            <person name="Han C."/>
            <person name="Tapia R."/>
            <person name="Gilna P."/>
            <person name="Schmutz J."/>
            <person name="Larimer F."/>
            <person name="Land M."/>
            <person name="Hauser L."/>
            <person name="Kyrpides N."/>
            <person name="Mikhailova N."/>
            <person name="Janssen P.H."/>
            <person name="Kuske C.R."/>
            <person name="Richardson P."/>
        </authorList>
    </citation>
    <scope>NUCLEOTIDE SEQUENCE</scope>
    <source>
        <strain evidence="2">Ellin6076</strain>
    </source>
</reference>
<dbReference type="KEGG" id="sus:Acid_3630"/>
<dbReference type="EMBL" id="CP000473">
    <property type="protein sequence ID" value="ABJ84602.1"/>
    <property type="molecule type" value="Genomic_DNA"/>
</dbReference>
<feature type="domain" description="Ice-binding protein C-terminal" evidence="1">
    <location>
        <begin position="347"/>
        <end position="368"/>
    </location>
</feature>
<dbReference type="eggNOG" id="COG3391">
    <property type="taxonomic scope" value="Bacteria"/>
</dbReference>
<dbReference type="HOGENOM" id="CLU_040905_0_0_0"/>
<dbReference type="Gene3D" id="2.130.10.10">
    <property type="entry name" value="YVTN repeat-like/Quinoprotein amine dehydrogenase"/>
    <property type="match status" value="1"/>
</dbReference>
<dbReference type="Pfam" id="PF07589">
    <property type="entry name" value="PEP-CTERM"/>
    <property type="match status" value="1"/>
</dbReference>
<accession>Q020P2</accession>